<name>A0A5E4MIB9_9HEMI</name>
<dbReference type="Gene3D" id="3.30.420.10">
    <property type="entry name" value="Ribonuclease H-like superfamily/Ribonuclease H"/>
    <property type="match status" value="1"/>
</dbReference>
<protein>
    <submittedName>
        <fullName evidence="2">Ribonuclease H-like domain</fullName>
    </submittedName>
</protein>
<proteinExistence type="predicted"/>
<evidence type="ECO:0000313" key="2">
    <source>
        <dbReference type="EMBL" id="VVC31119.1"/>
    </source>
</evidence>
<dbReference type="Pfam" id="PF18701">
    <property type="entry name" value="DUF5641"/>
    <property type="match status" value="1"/>
</dbReference>
<sequence length="249" mass="28496">MARAVVRKCVRCVHAKPSFECPLMAHLPKHRVQYSRPFAVTGVDFAGPFIVRSSVRRVVGKKAWLSVFLCLSTRTVHLDVVEDMTSSAFLACLRRFMARRGHFSVIYSDNGTNFMGAQRELNAFIVKGGPEMAHISQKAPESLRRWKHVQHMLQTFWRRWHAEYLPQCQIKGKWLTRKRQLEMDDVVIVKDECTPPTKWKLGRVINLHPGSDGYVRVATVRLASGAEMRRPVAKLCVLPSKTDQDTVEL</sequence>
<dbReference type="PANTHER" id="PTHR47331">
    <property type="entry name" value="PHD-TYPE DOMAIN-CONTAINING PROTEIN"/>
    <property type="match status" value="1"/>
</dbReference>
<organism evidence="2 3">
    <name type="scientific">Cinara cedri</name>
    <dbReference type="NCBI Taxonomy" id="506608"/>
    <lineage>
        <taxon>Eukaryota</taxon>
        <taxon>Metazoa</taxon>
        <taxon>Ecdysozoa</taxon>
        <taxon>Arthropoda</taxon>
        <taxon>Hexapoda</taxon>
        <taxon>Insecta</taxon>
        <taxon>Pterygota</taxon>
        <taxon>Neoptera</taxon>
        <taxon>Paraneoptera</taxon>
        <taxon>Hemiptera</taxon>
        <taxon>Sternorrhyncha</taxon>
        <taxon>Aphidomorpha</taxon>
        <taxon>Aphidoidea</taxon>
        <taxon>Aphididae</taxon>
        <taxon>Lachninae</taxon>
        <taxon>Cinara</taxon>
    </lineage>
</organism>
<dbReference type="Proteomes" id="UP000325440">
    <property type="component" value="Unassembled WGS sequence"/>
</dbReference>
<dbReference type="OrthoDB" id="6615888at2759"/>
<gene>
    <name evidence="2" type="ORF">CINCED_3A020945</name>
</gene>
<dbReference type="AlphaFoldDB" id="A0A5E4MIB9"/>
<dbReference type="EMBL" id="CABPRJ010000589">
    <property type="protein sequence ID" value="VVC31119.1"/>
    <property type="molecule type" value="Genomic_DNA"/>
</dbReference>
<keyword evidence="3" id="KW-1185">Reference proteome</keyword>
<dbReference type="InterPro" id="IPR040676">
    <property type="entry name" value="DUF5641"/>
</dbReference>
<reference evidence="2 3" key="1">
    <citation type="submission" date="2019-08" db="EMBL/GenBank/DDBJ databases">
        <authorList>
            <person name="Alioto T."/>
            <person name="Alioto T."/>
            <person name="Gomez Garrido J."/>
        </authorList>
    </citation>
    <scope>NUCLEOTIDE SEQUENCE [LARGE SCALE GENOMIC DNA]</scope>
</reference>
<dbReference type="InterPro" id="IPR036397">
    <property type="entry name" value="RNaseH_sf"/>
</dbReference>
<evidence type="ECO:0000313" key="3">
    <source>
        <dbReference type="Proteomes" id="UP000325440"/>
    </source>
</evidence>
<feature type="domain" description="DUF5641" evidence="1">
    <location>
        <begin position="144"/>
        <end position="238"/>
    </location>
</feature>
<dbReference type="SUPFAM" id="SSF53098">
    <property type="entry name" value="Ribonuclease H-like"/>
    <property type="match status" value="1"/>
</dbReference>
<evidence type="ECO:0000259" key="1">
    <source>
        <dbReference type="Pfam" id="PF18701"/>
    </source>
</evidence>
<dbReference type="InterPro" id="IPR012337">
    <property type="entry name" value="RNaseH-like_sf"/>
</dbReference>
<accession>A0A5E4MIB9</accession>
<dbReference type="PANTHER" id="PTHR47331:SF2">
    <property type="match status" value="1"/>
</dbReference>
<dbReference type="GO" id="GO:0003676">
    <property type="term" value="F:nucleic acid binding"/>
    <property type="evidence" value="ECO:0007669"/>
    <property type="project" value="InterPro"/>
</dbReference>